<keyword evidence="1" id="KW-0378">Hydrolase</keyword>
<accession>A0ABV8XDN5</accession>
<dbReference type="RefSeq" id="WP_246939827.1">
    <property type="nucleotide sequence ID" value="NZ_JAKGAK010000002.1"/>
</dbReference>
<dbReference type="InterPro" id="IPR023214">
    <property type="entry name" value="HAD_sf"/>
</dbReference>
<dbReference type="NCBIfam" id="TIGR01484">
    <property type="entry name" value="HAD-SF-IIB"/>
    <property type="match status" value="1"/>
</dbReference>
<organism evidence="1 2">
    <name type="scientific">Chromohalobacter beijerinckii</name>
    <dbReference type="NCBI Taxonomy" id="86179"/>
    <lineage>
        <taxon>Bacteria</taxon>
        <taxon>Pseudomonadati</taxon>
        <taxon>Pseudomonadota</taxon>
        <taxon>Gammaproteobacteria</taxon>
        <taxon>Oceanospirillales</taxon>
        <taxon>Halomonadaceae</taxon>
        <taxon>Chromohalobacter</taxon>
    </lineage>
</organism>
<dbReference type="InterPro" id="IPR036412">
    <property type="entry name" value="HAD-like_sf"/>
</dbReference>
<dbReference type="CDD" id="cd01427">
    <property type="entry name" value="HAD_like"/>
    <property type="match status" value="1"/>
</dbReference>
<sequence>MSAPQPLQCAPRETLAGVSVVLTDVDDTLTRHGRLASTTLAALERLDAAGITVIPVTGGCAGWCDHLVRAWPVAAVIGESGAFRFRRTLSGGLDIHSVRPLTALHEEQHQLLAIAEQAMRAVPGSRLAADQRYRLADVAVDHGQDVAPLDDDAIARLIAAFHDAGASARASSIHVNAWFGDHDKATMADWVLEHDLGLRPEERRDRVLFIGDAPNDASLFQRHPLSVGVANLVTRLDQLPRPPRWLCNASHGDGFVEMAEALLAAKAWTSANTRERDG</sequence>
<keyword evidence="2" id="KW-1185">Reference proteome</keyword>
<evidence type="ECO:0000313" key="1">
    <source>
        <dbReference type="EMBL" id="MFC4416969.1"/>
    </source>
</evidence>
<evidence type="ECO:0000313" key="2">
    <source>
        <dbReference type="Proteomes" id="UP001596015"/>
    </source>
</evidence>
<comment type="caution">
    <text evidence="1">The sequence shown here is derived from an EMBL/GenBank/DDBJ whole genome shotgun (WGS) entry which is preliminary data.</text>
</comment>
<dbReference type="Gene3D" id="3.40.50.1000">
    <property type="entry name" value="HAD superfamily/HAD-like"/>
    <property type="match status" value="2"/>
</dbReference>
<dbReference type="GO" id="GO:0016787">
    <property type="term" value="F:hydrolase activity"/>
    <property type="evidence" value="ECO:0007669"/>
    <property type="project" value="UniProtKB-KW"/>
</dbReference>
<gene>
    <name evidence="1" type="ORF">ACFO0E_11180</name>
</gene>
<proteinExistence type="predicted"/>
<dbReference type="InterPro" id="IPR006379">
    <property type="entry name" value="HAD-SF_hydro_IIB"/>
</dbReference>
<reference evidence="2" key="1">
    <citation type="journal article" date="2019" name="Int. J. Syst. Evol. Microbiol.">
        <title>The Global Catalogue of Microorganisms (GCM) 10K type strain sequencing project: providing services to taxonomists for standard genome sequencing and annotation.</title>
        <authorList>
            <consortium name="The Broad Institute Genomics Platform"/>
            <consortium name="The Broad Institute Genome Sequencing Center for Infectious Disease"/>
            <person name="Wu L."/>
            <person name="Ma J."/>
        </authorList>
    </citation>
    <scope>NUCLEOTIDE SEQUENCE [LARGE SCALE GENOMIC DNA]</scope>
    <source>
        <strain evidence="2">CCUG 49679</strain>
    </source>
</reference>
<protein>
    <submittedName>
        <fullName evidence="1">HAD-IIB family hydrolase</fullName>
    </submittedName>
</protein>
<dbReference type="SUPFAM" id="SSF56784">
    <property type="entry name" value="HAD-like"/>
    <property type="match status" value="1"/>
</dbReference>
<name>A0ABV8XDN5_9GAMM</name>
<dbReference type="Proteomes" id="UP001596015">
    <property type="component" value="Unassembled WGS sequence"/>
</dbReference>
<dbReference type="EMBL" id="JBHSEO010000056">
    <property type="protein sequence ID" value="MFC4416969.1"/>
    <property type="molecule type" value="Genomic_DNA"/>
</dbReference>